<evidence type="ECO:0000259" key="2">
    <source>
        <dbReference type="Pfam" id="PF08881"/>
    </source>
</evidence>
<dbReference type="SUPFAM" id="SSF51322">
    <property type="entry name" value="Cyanovirin-N"/>
    <property type="match status" value="1"/>
</dbReference>
<dbReference type="Gene3D" id="2.30.60.10">
    <property type="entry name" value="Cyanovirin-N"/>
    <property type="match status" value="1"/>
</dbReference>
<reference evidence="3 4" key="1">
    <citation type="submission" date="2018-06" db="EMBL/GenBank/DDBJ databases">
        <title>Complete Genomes of Monosporascus.</title>
        <authorList>
            <person name="Robinson A.J."/>
            <person name="Natvig D.O."/>
        </authorList>
    </citation>
    <scope>NUCLEOTIDE SEQUENCE [LARGE SCALE GENOMIC DNA]</scope>
    <source>
        <strain evidence="3 4">CBS 609.92</strain>
    </source>
</reference>
<protein>
    <recommendedName>
        <fullName evidence="2">Cyanovirin-N domain-containing protein</fullName>
    </recommendedName>
</protein>
<gene>
    <name evidence="3" type="ORF">DL762_004996</name>
</gene>
<keyword evidence="1" id="KW-0732">Signal</keyword>
<evidence type="ECO:0000313" key="3">
    <source>
        <dbReference type="EMBL" id="RYO85917.1"/>
    </source>
</evidence>
<keyword evidence="4" id="KW-1185">Reference proteome</keyword>
<evidence type="ECO:0000256" key="1">
    <source>
        <dbReference type="SAM" id="SignalP"/>
    </source>
</evidence>
<name>A0ABY0HAK3_9PEZI</name>
<evidence type="ECO:0000313" key="4">
    <source>
        <dbReference type="Proteomes" id="UP000294003"/>
    </source>
</evidence>
<dbReference type="EMBL" id="QJNS01000126">
    <property type="protein sequence ID" value="RYO85917.1"/>
    <property type="molecule type" value="Genomic_DNA"/>
</dbReference>
<dbReference type="InterPro" id="IPR036673">
    <property type="entry name" value="Cyanovirin-N_sf"/>
</dbReference>
<dbReference type="Pfam" id="PF08881">
    <property type="entry name" value="CVNH"/>
    <property type="match status" value="1"/>
</dbReference>
<feature type="domain" description="Cyanovirin-N" evidence="2">
    <location>
        <begin position="25"/>
        <end position="87"/>
    </location>
</feature>
<feature type="chain" id="PRO_5046406188" description="Cyanovirin-N domain-containing protein" evidence="1">
    <location>
        <begin position="20"/>
        <end position="135"/>
    </location>
</feature>
<dbReference type="InterPro" id="IPR011058">
    <property type="entry name" value="Cyanovirin-N"/>
</dbReference>
<sequence>MRLLLVLALGLFALPLAHACSGGFESTCAYTIKTDIDCTALVVRADCDTTDFEHRTTELDLKYCIANSDGQLVAQKDGFFTTSCIEWTTDGIDIGAMCLGEDGNGWKSTVRLNDFLCNDHGWVSCFDRRGEKTWN</sequence>
<accession>A0ABY0HAK3</accession>
<proteinExistence type="predicted"/>
<organism evidence="3 4">
    <name type="scientific">Monosporascus cannonballus</name>
    <dbReference type="NCBI Taxonomy" id="155416"/>
    <lineage>
        <taxon>Eukaryota</taxon>
        <taxon>Fungi</taxon>
        <taxon>Dikarya</taxon>
        <taxon>Ascomycota</taxon>
        <taxon>Pezizomycotina</taxon>
        <taxon>Sordariomycetes</taxon>
        <taxon>Xylariomycetidae</taxon>
        <taxon>Xylariales</taxon>
        <taxon>Xylariales incertae sedis</taxon>
        <taxon>Monosporascus</taxon>
    </lineage>
</organism>
<feature type="signal peptide" evidence="1">
    <location>
        <begin position="1"/>
        <end position="19"/>
    </location>
</feature>
<comment type="caution">
    <text evidence="3">The sequence shown here is derived from an EMBL/GenBank/DDBJ whole genome shotgun (WGS) entry which is preliminary data.</text>
</comment>
<dbReference type="Proteomes" id="UP000294003">
    <property type="component" value="Unassembled WGS sequence"/>
</dbReference>